<dbReference type="Gene3D" id="1.20.120.330">
    <property type="entry name" value="Nucleotidyltransferases domain 2"/>
    <property type="match status" value="1"/>
</dbReference>
<comment type="caution">
    <text evidence="2">The sequence shown here is derived from an EMBL/GenBank/DDBJ whole genome shotgun (WGS) entry which is preliminary data.</text>
</comment>
<protein>
    <recommendedName>
        <fullName evidence="1">Polymerase nucleotidyl transferase domain-containing protein</fullName>
    </recommendedName>
</protein>
<dbReference type="Pfam" id="PF01909">
    <property type="entry name" value="NTP_transf_2"/>
    <property type="match status" value="1"/>
</dbReference>
<gene>
    <name evidence="2" type="ORF">J42TS3_20040</name>
</gene>
<evidence type="ECO:0000259" key="1">
    <source>
        <dbReference type="Pfam" id="PF01909"/>
    </source>
</evidence>
<proteinExistence type="predicted"/>
<organism evidence="2 3">
    <name type="scientific">Paenibacillus vini</name>
    <dbReference type="NCBI Taxonomy" id="1476024"/>
    <lineage>
        <taxon>Bacteria</taxon>
        <taxon>Bacillati</taxon>
        <taxon>Bacillota</taxon>
        <taxon>Bacilli</taxon>
        <taxon>Bacillales</taxon>
        <taxon>Paenibacillaceae</taxon>
        <taxon>Paenibacillus</taxon>
    </lineage>
</organism>
<feature type="domain" description="Polymerase nucleotidyl transferase" evidence="1">
    <location>
        <begin position="11"/>
        <end position="55"/>
    </location>
</feature>
<evidence type="ECO:0000313" key="2">
    <source>
        <dbReference type="EMBL" id="GIP52969.1"/>
    </source>
</evidence>
<dbReference type="EMBL" id="BOSL01000005">
    <property type="protein sequence ID" value="GIP52969.1"/>
    <property type="molecule type" value="Genomic_DNA"/>
</dbReference>
<reference evidence="2 3" key="1">
    <citation type="submission" date="2021-03" db="EMBL/GenBank/DDBJ databases">
        <title>Antimicrobial resistance genes in bacteria isolated from Japanese honey, and their potential for conferring macrolide and lincosamide resistance in the American foulbrood pathogen Paenibacillus larvae.</title>
        <authorList>
            <person name="Okamoto M."/>
            <person name="Kumagai M."/>
            <person name="Kanamori H."/>
            <person name="Takamatsu D."/>
        </authorList>
    </citation>
    <scope>NUCLEOTIDE SEQUENCE [LARGE SCALE GENOMIC DNA]</scope>
    <source>
        <strain evidence="2 3">J42TS3</strain>
    </source>
</reference>
<dbReference type="RefSeq" id="WP_213654647.1">
    <property type="nucleotide sequence ID" value="NZ_BOSL01000005.1"/>
</dbReference>
<evidence type="ECO:0000313" key="3">
    <source>
        <dbReference type="Proteomes" id="UP000679992"/>
    </source>
</evidence>
<dbReference type="InterPro" id="IPR002934">
    <property type="entry name" value="Polymerase_NTP_transf_dom"/>
</dbReference>
<accession>A0ABQ4MAF2</accession>
<dbReference type="Gene3D" id="3.30.460.10">
    <property type="entry name" value="Beta Polymerase, domain 2"/>
    <property type="match status" value="1"/>
</dbReference>
<dbReference type="Proteomes" id="UP000679992">
    <property type="component" value="Unassembled WGS sequence"/>
</dbReference>
<dbReference type="InterPro" id="IPR043519">
    <property type="entry name" value="NT_sf"/>
</dbReference>
<keyword evidence="3" id="KW-1185">Reference proteome</keyword>
<sequence>MENILQNMNQRFISIMREQEGVLGAWNFGSALHGTTDKFSDIDIVFLIDQQHFDRIDDSVTEWLESVSDRVIVCWPEGFNSKAIKNYGYIVELEGRLFQYDLFLINQGHADDFICKIHYTDLKTTNIIFEIGDAVKQIIQHAPKGECWNADIEHLIHTYWFHIHMSAKYLLREDFFKLNGVLRTLMDTHTSLLLAAYDKIPWGGSANKLHFLDEEKKNHLKKYGCVDDFSLVRVNMLQSIGWFEADVEDIGKPNEINLNKGLAQTVKRNWVLQTEKV</sequence>
<dbReference type="SUPFAM" id="SSF81301">
    <property type="entry name" value="Nucleotidyltransferase"/>
    <property type="match status" value="1"/>
</dbReference>
<name>A0ABQ4MAF2_9BACL</name>